<feature type="binding site" evidence="8">
    <location>
        <position position="471"/>
    </location>
    <ligand>
        <name>pyruvate</name>
        <dbReference type="ChEBI" id="CHEBI:15361"/>
        <label>1</label>
        <note>substrate; ligand shared between two neighboring subunits</note>
    </ligand>
</feature>
<feature type="binding site" evidence="9">
    <location>
        <position position="467"/>
    </location>
    <ligand>
        <name>Mg(2+)</name>
        <dbReference type="ChEBI" id="CHEBI:18420"/>
    </ligand>
</feature>
<dbReference type="EMBL" id="JAEPRD010000005">
    <property type="protein sequence ID" value="KAG2212572.1"/>
    <property type="molecule type" value="Genomic_DNA"/>
</dbReference>
<dbReference type="InterPro" id="IPR047214">
    <property type="entry name" value="TPP_PDC_IPDC"/>
</dbReference>
<proteinExistence type="inferred from homology"/>
<feature type="domain" description="Thiamine pyrophosphate enzyme N-terminal TPP-binding" evidence="13">
    <location>
        <begin position="7"/>
        <end position="113"/>
    </location>
</feature>
<feature type="binding site" evidence="8">
    <location>
        <position position="157"/>
    </location>
    <ligand>
        <name>pyruvate</name>
        <dbReference type="ChEBI" id="CHEBI:15361"/>
        <label>2</label>
        <note>allosteric activator</note>
    </ligand>
</feature>
<keyword evidence="3 9" id="KW-0479">Metal-binding</keyword>
<evidence type="ECO:0000259" key="13">
    <source>
        <dbReference type="Pfam" id="PF02776"/>
    </source>
</evidence>
<dbReference type="InterPro" id="IPR011766">
    <property type="entry name" value="TPP_enzyme_TPP-bd"/>
</dbReference>
<comment type="similarity">
    <text evidence="2 10">Belongs to the TPP enzyme family.</text>
</comment>
<dbReference type="GO" id="GO:0004737">
    <property type="term" value="F:pyruvate decarboxylase activity"/>
    <property type="evidence" value="ECO:0007669"/>
    <property type="project" value="TreeGrafter"/>
</dbReference>
<evidence type="ECO:0000259" key="12">
    <source>
        <dbReference type="Pfam" id="PF02775"/>
    </source>
</evidence>
<dbReference type="SUPFAM" id="SSF52467">
    <property type="entry name" value="DHS-like NAD/FAD-binding domain"/>
    <property type="match status" value="1"/>
</dbReference>
<dbReference type="Pfam" id="PF00205">
    <property type="entry name" value="TPP_enzyme_M"/>
    <property type="match status" value="1"/>
</dbReference>
<dbReference type="GO" id="GO:0030976">
    <property type="term" value="F:thiamine pyrophosphate binding"/>
    <property type="evidence" value="ECO:0007669"/>
    <property type="project" value="InterPro"/>
</dbReference>
<dbReference type="InterPro" id="IPR029061">
    <property type="entry name" value="THDP-binding"/>
</dbReference>
<evidence type="ECO:0000259" key="11">
    <source>
        <dbReference type="Pfam" id="PF00205"/>
    </source>
</evidence>
<reference evidence="14" key="1">
    <citation type="submission" date="2020-12" db="EMBL/GenBank/DDBJ databases">
        <title>Metabolic potential, ecology and presence of endohyphal bacteria is reflected in genomic diversity of Mucoromycotina.</title>
        <authorList>
            <person name="Muszewska A."/>
            <person name="Okrasinska A."/>
            <person name="Steczkiewicz K."/>
            <person name="Drgas O."/>
            <person name="Orlowska M."/>
            <person name="Perlinska-Lenart U."/>
            <person name="Aleksandrzak-Piekarczyk T."/>
            <person name="Szatraj K."/>
            <person name="Zielenkiewicz U."/>
            <person name="Pilsyk S."/>
            <person name="Malc E."/>
            <person name="Mieczkowski P."/>
            <person name="Kruszewska J.S."/>
            <person name="Biernat P."/>
            <person name="Pawlowska J."/>
        </authorList>
    </citation>
    <scope>NUCLEOTIDE SEQUENCE</scope>
    <source>
        <strain evidence="14">WA0000017839</strain>
    </source>
</reference>
<dbReference type="PANTHER" id="PTHR43452:SF30">
    <property type="entry name" value="PYRUVATE DECARBOXYLASE ISOZYME 1-RELATED"/>
    <property type="match status" value="1"/>
</dbReference>
<dbReference type="SUPFAM" id="SSF52518">
    <property type="entry name" value="Thiamin diphosphate-binding fold (THDP-binding)"/>
    <property type="match status" value="2"/>
</dbReference>
<dbReference type="InterPro" id="IPR029035">
    <property type="entry name" value="DHS-like_NAD/FAD-binding_dom"/>
</dbReference>
<organism evidence="14 15">
    <name type="scientific">Mucor saturninus</name>
    <dbReference type="NCBI Taxonomy" id="64648"/>
    <lineage>
        <taxon>Eukaryota</taxon>
        <taxon>Fungi</taxon>
        <taxon>Fungi incertae sedis</taxon>
        <taxon>Mucoromycota</taxon>
        <taxon>Mucoromycotina</taxon>
        <taxon>Mucoromycetes</taxon>
        <taxon>Mucorales</taxon>
        <taxon>Mucorineae</taxon>
        <taxon>Mucoraceae</taxon>
        <taxon>Mucor</taxon>
    </lineage>
</organism>
<keyword evidence="5 9" id="KW-0460">Magnesium</keyword>
<feature type="binding site" evidence="9">
    <location>
        <position position="465"/>
    </location>
    <ligand>
        <name>Mg(2+)</name>
        <dbReference type="ChEBI" id="CHEBI:18420"/>
    </ligand>
</feature>
<evidence type="ECO:0000256" key="2">
    <source>
        <dbReference type="ARBA" id="ARBA00007812"/>
    </source>
</evidence>
<evidence type="ECO:0000256" key="8">
    <source>
        <dbReference type="PIRSR" id="PIRSR036565-1"/>
    </source>
</evidence>
<evidence type="ECO:0000256" key="4">
    <source>
        <dbReference type="ARBA" id="ARBA00022793"/>
    </source>
</evidence>
<keyword evidence="15" id="KW-1185">Reference proteome</keyword>
<dbReference type="GO" id="GO:0005829">
    <property type="term" value="C:cytosol"/>
    <property type="evidence" value="ECO:0007669"/>
    <property type="project" value="TreeGrafter"/>
</dbReference>
<dbReference type="CDD" id="cd07038">
    <property type="entry name" value="TPP_PYR_PDC_IPDC_like"/>
    <property type="match status" value="1"/>
</dbReference>
<dbReference type="Proteomes" id="UP000603453">
    <property type="component" value="Unassembled WGS sequence"/>
</dbReference>
<dbReference type="InterPro" id="IPR012001">
    <property type="entry name" value="Thiamin_PyroP_enz_TPP-bd_dom"/>
</dbReference>
<evidence type="ECO:0000313" key="15">
    <source>
        <dbReference type="Proteomes" id="UP000603453"/>
    </source>
</evidence>
<name>A0A8H7VBF1_9FUNG</name>
<comment type="cofactor">
    <cofactor evidence="1">
        <name>thiamine diphosphate</name>
        <dbReference type="ChEBI" id="CHEBI:58937"/>
    </cofactor>
</comment>
<feature type="domain" description="Thiamine pyrophosphate enzyme TPP-binding" evidence="12">
    <location>
        <begin position="397"/>
        <end position="541"/>
    </location>
</feature>
<protein>
    <recommendedName>
        <fullName evidence="16">Pyruvate decarboxylase</fullName>
    </recommendedName>
</protein>
<evidence type="ECO:0000256" key="7">
    <source>
        <dbReference type="ARBA" id="ARBA00023239"/>
    </source>
</evidence>
<keyword evidence="4" id="KW-0210">Decarboxylase</keyword>
<comment type="cofactor">
    <cofactor evidence="9">
        <name>Mg(2+)</name>
        <dbReference type="ChEBI" id="CHEBI:18420"/>
    </cofactor>
    <text evidence="9">Binds 1 Mg(2+) per subunit.</text>
</comment>
<dbReference type="InterPro" id="IPR012000">
    <property type="entry name" value="Thiamin_PyroP_enz_cen_dom"/>
</dbReference>
<dbReference type="Pfam" id="PF02776">
    <property type="entry name" value="TPP_enzyme_N"/>
    <property type="match status" value="1"/>
</dbReference>
<keyword evidence="6 10" id="KW-0786">Thiamine pyrophosphate</keyword>
<evidence type="ECO:0000256" key="1">
    <source>
        <dbReference type="ARBA" id="ARBA00001964"/>
    </source>
</evidence>
<evidence type="ECO:0000256" key="9">
    <source>
        <dbReference type="PIRSR" id="PIRSR036565-2"/>
    </source>
</evidence>
<evidence type="ECO:0000256" key="10">
    <source>
        <dbReference type="RuleBase" id="RU362132"/>
    </source>
</evidence>
<accession>A0A8H7VBF1</accession>
<dbReference type="GO" id="GO:0000949">
    <property type="term" value="P:aromatic amino acid family catabolic process to alcohol via Ehrlich pathway"/>
    <property type="evidence" value="ECO:0007669"/>
    <property type="project" value="TreeGrafter"/>
</dbReference>
<dbReference type="Pfam" id="PF02775">
    <property type="entry name" value="TPP_enzyme_C"/>
    <property type="match status" value="1"/>
</dbReference>
<feature type="domain" description="Thiamine pyrophosphate enzyme central" evidence="11">
    <location>
        <begin position="202"/>
        <end position="312"/>
    </location>
</feature>
<comment type="caution">
    <text evidence="14">The sequence shown here is derived from an EMBL/GenBank/DDBJ whole genome shotgun (WGS) entry which is preliminary data.</text>
</comment>
<evidence type="ECO:0000256" key="5">
    <source>
        <dbReference type="ARBA" id="ARBA00022842"/>
    </source>
</evidence>
<dbReference type="GO" id="GO:0005634">
    <property type="term" value="C:nucleus"/>
    <property type="evidence" value="ECO:0007669"/>
    <property type="project" value="TreeGrafter"/>
</dbReference>
<dbReference type="GO" id="GO:0000287">
    <property type="term" value="F:magnesium ion binding"/>
    <property type="evidence" value="ECO:0007669"/>
    <property type="project" value="InterPro"/>
</dbReference>
<gene>
    <name evidence="14" type="ORF">INT47_000548</name>
</gene>
<feature type="binding site" evidence="9">
    <location>
        <position position="438"/>
    </location>
    <ligand>
        <name>Mg(2+)</name>
        <dbReference type="ChEBI" id="CHEBI:18420"/>
    </ligand>
</feature>
<dbReference type="AlphaFoldDB" id="A0A8H7VBF1"/>
<dbReference type="FunFam" id="3.40.50.970:FF:000019">
    <property type="entry name" value="Pyruvate decarboxylase isozyme"/>
    <property type="match status" value="1"/>
</dbReference>
<keyword evidence="7" id="KW-0456">Lyase</keyword>
<dbReference type="FunFam" id="3.40.50.970:FF:000024">
    <property type="entry name" value="Pyruvate decarboxylase isozyme"/>
    <property type="match status" value="1"/>
</dbReference>
<evidence type="ECO:0000256" key="6">
    <source>
        <dbReference type="ARBA" id="ARBA00023052"/>
    </source>
</evidence>
<dbReference type="PANTHER" id="PTHR43452">
    <property type="entry name" value="PYRUVATE DECARBOXYLASE"/>
    <property type="match status" value="1"/>
</dbReference>
<dbReference type="InterPro" id="IPR012110">
    <property type="entry name" value="PDC/IPDC-like"/>
</dbReference>
<feature type="binding site" evidence="8">
    <location>
        <position position="116"/>
    </location>
    <ligand>
        <name>pyruvate</name>
        <dbReference type="ChEBI" id="CHEBI:15361"/>
        <label>1</label>
        <note>substrate; ligand shared between two neighboring subunits</note>
    </ligand>
</feature>
<dbReference type="PIRSF" id="PIRSF036565">
    <property type="entry name" value="Pyruvt_ip_decrb"/>
    <property type="match status" value="1"/>
</dbReference>
<evidence type="ECO:0000256" key="3">
    <source>
        <dbReference type="ARBA" id="ARBA00022723"/>
    </source>
</evidence>
<dbReference type="Gene3D" id="3.40.50.1220">
    <property type="entry name" value="TPP-binding domain"/>
    <property type="match status" value="1"/>
</dbReference>
<sequence length="566" mass="62421">MTTTISIGNYLLRRLKEINIETIFGVPGDYNMPFLDLIEDDNDLTWGNNANELNASYAADGYARVRGAGAVVTTFGVGELSAVNGIAGSYSEMLPVIHIVGTPVTSSQNSHALLHHSLGNGDFQVFTKMSSLITVAAAHLSPERALEEIDHVIKTAYLRKRPGYIGFPLDLMLKKVSVTEHQLKPLDLANPPNPKEVQEIALQKILEHIAASKNPAIIVDGCVLRQHLEKEANAFVVRSGFPTFSAPMGKGAIDERLPNFRGCYSGNVTLEGITKEVEEADLLIELGSIKSDFNTGNFSYGLEKKKTISLHSFGTTIYHADYNGVCMSELLPLLTASLPENPKELEFGARVRPDPIDESTQEITHNYLWNKVPDFIEPNSIIVAETGTAEFGVFNMNSPKGTSFISQILWGSIGYSVGAALGAAMADRSRRVYLFVGDGSFQLTVQEVSVYIRHGITPVILLLNNDGYLIEKLIHGPHRSYNNYQMWKYSQTLNFFGGHLEHNRTGQGKNPSAVGVEEKVTTRTEFEAAMEKAHTQPDKIHFLEVIMPRFDAPRELKLLVASSENR</sequence>
<dbReference type="Gene3D" id="3.40.50.970">
    <property type="match status" value="2"/>
</dbReference>
<dbReference type="InterPro" id="IPR047213">
    <property type="entry name" value="TPP_PYR_PDC_IPDC-like"/>
</dbReference>
<evidence type="ECO:0000313" key="14">
    <source>
        <dbReference type="EMBL" id="KAG2212572.1"/>
    </source>
</evidence>
<dbReference type="OrthoDB" id="3970464at2759"/>
<feature type="binding site" evidence="8">
    <location>
        <position position="29"/>
    </location>
    <ligand>
        <name>pyruvate</name>
        <dbReference type="ChEBI" id="CHEBI:15361"/>
        <label>1</label>
        <note>substrate; ligand shared between two neighboring subunits</note>
    </ligand>
</feature>
<evidence type="ECO:0008006" key="16">
    <source>
        <dbReference type="Google" id="ProtNLM"/>
    </source>
</evidence>
<dbReference type="CDD" id="cd02005">
    <property type="entry name" value="TPP_PDC_IPDC"/>
    <property type="match status" value="1"/>
</dbReference>